<organism evidence="6 7">
    <name type="scientific">Pseudonocardia lutea</name>
    <dbReference type="NCBI Taxonomy" id="2172015"/>
    <lineage>
        <taxon>Bacteria</taxon>
        <taxon>Bacillati</taxon>
        <taxon>Actinomycetota</taxon>
        <taxon>Actinomycetes</taxon>
        <taxon>Pseudonocardiales</taxon>
        <taxon>Pseudonocardiaceae</taxon>
        <taxon>Pseudonocardia</taxon>
    </lineage>
</organism>
<reference evidence="7" key="1">
    <citation type="journal article" date="2019" name="Int. J. Syst. Evol. Microbiol.">
        <title>The Global Catalogue of Microorganisms (GCM) 10K type strain sequencing project: providing services to taxonomists for standard genome sequencing and annotation.</title>
        <authorList>
            <consortium name="The Broad Institute Genomics Platform"/>
            <consortium name="The Broad Institute Genome Sequencing Center for Infectious Disease"/>
            <person name="Wu L."/>
            <person name="Ma J."/>
        </authorList>
    </citation>
    <scope>NUCLEOTIDE SEQUENCE [LARGE SCALE GENOMIC DNA]</scope>
    <source>
        <strain evidence="7">CGMCC 4.7397</strain>
    </source>
</reference>
<dbReference type="Gene3D" id="3.40.50.300">
    <property type="entry name" value="P-loop containing nucleotide triphosphate hydrolases"/>
    <property type="match status" value="1"/>
</dbReference>
<feature type="compositionally biased region" description="Basic and acidic residues" evidence="4">
    <location>
        <begin position="434"/>
        <end position="450"/>
    </location>
</feature>
<gene>
    <name evidence="6" type="ORF">ACFQH9_02040</name>
</gene>
<evidence type="ECO:0000259" key="5">
    <source>
        <dbReference type="PROSITE" id="PS51206"/>
    </source>
</evidence>
<accession>A0ABW1I3W2</accession>
<feature type="region of interest" description="Disordered" evidence="4">
    <location>
        <begin position="434"/>
        <end position="456"/>
    </location>
</feature>
<protein>
    <submittedName>
        <fullName evidence="6">Phage/plasmid primase, P4 family</fullName>
    </submittedName>
</protein>
<dbReference type="Pfam" id="PF09250">
    <property type="entry name" value="Prim-Pol"/>
    <property type="match status" value="1"/>
</dbReference>
<dbReference type="InterPro" id="IPR015330">
    <property type="entry name" value="DNA_primase/pol_bifunc_N"/>
</dbReference>
<keyword evidence="2" id="KW-0378">Hydrolase</keyword>
<feature type="domain" description="SF3 helicase" evidence="5">
    <location>
        <begin position="552"/>
        <end position="712"/>
    </location>
</feature>
<dbReference type="NCBIfam" id="TIGR01613">
    <property type="entry name" value="primase_Cterm"/>
    <property type="match status" value="1"/>
</dbReference>
<dbReference type="InterPro" id="IPR014015">
    <property type="entry name" value="Helicase_SF3_DNA-vir"/>
</dbReference>
<evidence type="ECO:0000313" key="6">
    <source>
        <dbReference type="EMBL" id="MFC5947057.1"/>
    </source>
</evidence>
<dbReference type="InterPro" id="IPR014818">
    <property type="entry name" value="Phage/plasmid_primase_P4_C"/>
</dbReference>
<evidence type="ECO:0000313" key="7">
    <source>
        <dbReference type="Proteomes" id="UP001596119"/>
    </source>
</evidence>
<dbReference type="Pfam" id="PF19263">
    <property type="entry name" value="DUF5906"/>
    <property type="match status" value="1"/>
</dbReference>
<dbReference type="SMART" id="SM00885">
    <property type="entry name" value="D5_N"/>
    <property type="match status" value="1"/>
</dbReference>
<proteinExistence type="predicted"/>
<evidence type="ECO:0000256" key="4">
    <source>
        <dbReference type="SAM" id="MobiDB-lite"/>
    </source>
</evidence>
<dbReference type="EMBL" id="JBHSQK010000005">
    <property type="protein sequence ID" value="MFC5947057.1"/>
    <property type="molecule type" value="Genomic_DNA"/>
</dbReference>
<dbReference type="InterPro" id="IPR006500">
    <property type="entry name" value="Helicase_put_C_phage/plasmid"/>
</dbReference>
<dbReference type="PANTHER" id="PTHR35372">
    <property type="entry name" value="ATP BINDING PROTEIN-RELATED"/>
    <property type="match status" value="1"/>
</dbReference>
<evidence type="ECO:0000256" key="1">
    <source>
        <dbReference type="ARBA" id="ARBA00022741"/>
    </source>
</evidence>
<name>A0ABW1I3W2_9PSEU</name>
<keyword evidence="1" id="KW-0547">Nucleotide-binding</keyword>
<dbReference type="PROSITE" id="PS51206">
    <property type="entry name" value="SF3_HELICASE_1"/>
    <property type="match status" value="1"/>
</dbReference>
<dbReference type="InterPro" id="IPR051620">
    <property type="entry name" value="ORF904-like_C"/>
</dbReference>
<dbReference type="Proteomes" id="UP001596119">
    <property type="component" value="Unassembled WGS sequence"/>
</dbReference>
<dbReference type="RefSeq" id="WP_379563549.1">
    <property type="nucleotide sequence ID" value="NZ_JBHSQK010000005.1"/>
</dbReference>
<evidence type="ECO:0000256" key="2">
    <source>
        <dbReference type="ARBA" id="ARBA00022801"/>
    </source>
</evidence>
<dbReference type="InterPro" id="IPR045455">
    <property type="entry name" value="NrS-1_pol-like_helicase"/>
</dbReference>
<keyword evidence="7" id="KW-1185">Reference proteome</keyword>
<dbReference type="SMART" id="SM00943">
    <property type="entry name" value="Prim-Pol"/>
    <property type="match status" value="1"/>
</dbReference>
<dbReference type="InterPro" id="IPR027417">
    <property type="entry name" value="P-loop_NTPase"/>
</dbReference>
<keyword evidence="3" id="KW-0067">ATP-binding</keyword>
<dbReference type="PANTHER" id="PTHR35372:SF2">
    <property type="entry name" value="SF3 HELICASE DOMAIN-CONTAINING PROTEIN"/>
    <property type="match status" value="1"/>
</dbReference>
<evidence type="ECO:0000256" key="3">
    <source>
        <dbReference type="ARBA" id="ARBA00022840"/>
    </source>
</evidence>
<sequence length="864" mass="96737">MTEIRSPYRKAIVQKYRAAGWDRVFPIGYRNNTDPNRLTKRPPVEGVTGHAARIPTAADHKQWQAEYPMANIGLHVGTDMIGVDVDQYGPKHGLDTITAIEERVGVRFPPTLRLTSRGGEFRSAGGKLFYRLKPEHQGLAWPGTIGLDTEIIQFHHRFAMTYPSLNPGSDFSKVRWYRDNDRLVTGGEIPRKDEAAYLPDELVVAITGLRKQEAIVSADMTSDEIEEFLSNRPDPEGEPCSQLRAALDAAIENFAAGHVEMIKGMAHLIYLSCERHRGIRTALDEYRAAWMAEVTRESDRGGFAHATSMDSDPVKTYNRALDGGIRRAVGEKGETMSDIPCSCDEGGEWQGQVSSEIDPAVCAQMRAWSDFGNADRMLDYFGHKVRKTVDATMWHVFDGVRWYRLPATDNSVMRNLSRKAIEFAKKHELPMYSDEKEVKLKDDGTPDKRAKPGPSEQDIFAGWLKGQEKSAVVSNMIREFGAKEEIWARVDDFDQRPYLLNCQNGVLDLQTGNLGPHDPALMMTQTSPVAFDPTALCPEFDTFLKRVQPDEEMRAYLARVIGYTLTGSVEEQAFFVHHGNGSNGKSVFLKIIGALMGDYHQSVAKSALMAQDKTGGIPNDLARIAGKRLLEMHETNAGQMLDNERIKSIASGDRMTARYLNAEFFEFKPVGKVHIVTNFLPHLGSAGYSMERRLHDIGWDVTIPDEEQDKDLPDRIIANELPGVLAWAVRGCLAWQAKGDLGMPAAVREKVKEHVRSSDPLAEWIDECVTENPIADWIHLADVYESFKEHWVESGHAERSVMSINSFPNALEERVRTATRKDDAGKVKKCHGTWCGKHGCRKSVIRGVNVTGIIDKKKFKAVIN</sequence>
<dbReference type="Pfam" id="PF08706">
    <property type="entry name" value="D5_N"/>
    <property type="match status" value="1"/>
</dbReference>
<comment type="caution">
    <text evidence="6">The sequence shown here is derived from an EMBL/GenBank/DDBJ whole genome shotgun (WGS) entry which is preliminary data.</text>
</comment>